<evidence type="ECO:0000256" key="1">
    <source>
        <dbReference type="ARBA" id="ARBA00004571"/>
    </source>
</evidence>
<keyword evidence="9" id="KW-0998">Cell outer membrane</keyword>
<dbReference type="InterPro" id="IPR050330">
    <property type="entry name" value="Bact_OuterMem_StrucFunc"/>
</dbReference>
<keyword evidence="4" id="KW-0812">Transmembrane</keyword>
<dbReference type="InterPro" id="IPR006665">
    <property type="entry name" value="OmpA-like"/>
</dbReference>
<evidence type="ECO:0000256" key="2">
    <source>
        <dbReference type="ARBA" id="ARBA00022448"/>
    </source>
</evidence>
<dbReference type="SUPFAM" id="SSF103088">
    <property type="entry name" value="OmpA-like"/>
    <property type="match status" value="1"/>
</dbReference>
<dbReference type="SUPFAM" id="SSF103647">
    <property type="entry name" value="TSP type-3 repeat"/>
    <property type="match status" value="1"/>
</dbReference>
<dbReference type="InterPro" id="IPR011250">
    <property type="entry name" value="OMP/PagP_B-barrel"/>
</dbReference>
<accession>A0ABS1WZD1</accession>
<dbReference type="Gene3D" id="3.30.1330.60">
    <property type="entry name" value="OmpA-like domain"/>
    <property type="match status" value="1"/>
</dbReference>
<comment type="caution">
    <text evidence="14">The sequence shown here is derived from an EMBL/GenBank/DDBJ whole genome shotgun (WGS) entry which is preliminary data.</text>
</comment>
<evidence type="ECO:0000256" key="10">
    <source>
        <dbReference type="PROSITE-ProRule" id="PRU00473"/>
    </source>
</evidence>
<evidence type="ECO:0000256" key="9">
    <source>
        <dbReference type="ARBA" id="ARBA00023237"/>
    </source>
</evidence>
<dbReference type="InterPro" id="IPR036737">
    <property type="entry name" value="OmpA-like_sf"/>
</dbReference>
<dbReference type="InterPro" id="IPR028974">
    <property type="entry name" value="TSP_type-3_rpt"/>
</dbReference>
<gene>
    <name evidence="14" type="ORF">JM946_16515</name>
</gene>
<evidence type="ECO:0000313" key="15">
    <source>
        <dbReference type="Proteomes" id="UP000661077"/>
    </source>
</evidence>
<dbReference type="EMBL" id="JAEVLS010000003">
    <property type="protein sequence ID" value="MBM0106339.1"/>
    <property type="molecule type" value="Genomic_DNA"/>
</dbReference>
<feature type="chain" id="PRO_5047328964" evidence="12">
    <location>
        <begin position="26"/>
        <end position="389"/>
    </location>
</feature>
<keyword evidence="7" id="KW-0626">Porin</keyword>
<feature type="signal peptide" evidence="12">
    <location>
        <begin position="1"/>
        <end position="25"/>
    </location>
</feature>
<evidence type="ECO:0000256" key="11">
    <source>
        <dbReference type="SAM" id="MobiDB-lite"/>
    </source>
</evidence>
<keyword evidence="5 12" id="KW-0732">Signal</keyword>
<name>A0ABS1WZD1_9GAMM</name>
<keyword evidence="3" id="KW-1134">Transmembrane beta strand</keyword>
<sequence length="389" mass="42291">MRNTIKTTNARLPVRIAVSAVVALAQPCAAEEARPSSGFYVAPILNAARLDDDRAVDDDAAFTFAAGFEVHPDWNFELNLFRGRFDSSSGDDLTMDAAGLDALRVFRRDTRLAPYLLLGLGAQRKDRHLSDSSTDAYADAGLGLLGALHRSNQDGRALFLRMDARARYDDMDDSGRVDYLFGVGLQYAFGSAARPAPVHAPIAPAPAPAPAPTDEDHDGVPDGTDRCPRTPAGETVDQQGCEIERDSDNDRVPDSTPDVCPNTSPGARVDARGCDLNSEIELPLVAFDHDSDRLQPQAFATLDQAAATLRLNPDLRIEVAGHTDGLGSEAYNLRLSQRRAETVRRYLIEKGVTNELRVRGYGESEPIADNGTEAGRDRNRRVVLRIIPQ</sequence>
<reference evidence="14 15" key="1">
    <citation type="journal article" date="2021" name="Int. J. Syst. Evol. Microbiol.">
        <title>Steroidobacter gossypii sp. nov., isolated from soil of cotton cropping field.</title>
        <authorList>
            <person name="Huang R."/>
            <person name="Yang S."/>
            <person name="Zhen C."/>
            <person name="Liu W."/>
        </authorList>
    </citation>
    <scope>NUCLEOTIDE SEQUENCE [LARGE SCALE GENOMIC DNA]</scope>
    <source>
        <strain evidence="14 15">S1-65</strain>
    </source>
</reference>
<dbReference type="InterPro" id="IPR006664">
    <property type="entry name" value="OMP_bac"/>
</dbReference>
<dbReference type="PROSITE" id="PS51123">
    <property type="entry name" value="OMPA_2"/>
    <property type="match status" value="1"/>
</dbReference>
<evidence type="ECO:0000256" key="6">
    <source>
        <dbReference type="ARBA" id="ARBA00023065"/>
    </source>
</evidence>
<keyword evidence="8 10" id="KW-0472">Membrane</keyword>
<dbReference type="SUPFAM" id="SSF56925">
    <property type="entry name" value="OMPA-like"/>
    <property type="match status" value="1"/>
</dbReference>
<evidence type="ECO:0000256" key="4">
    <source>
        <dbReference type="ARBA" id="ARBA00022692"/>
    </source>
</evidence>
<feature type="domain" description="OmpA-like" evidence="13">
    <location>
        <begin position="274"/>
        <end position="389"/>
    </location>
</feature>
<feature type="compositionally biased region" description="Basic and acidic residues" evidence="11">
    <location>
        <begin position="242"/>
        <end position="253"/>
    </location>
</feature>
<evidence type="ECO:0000256" key="12">
    <source>
        <dbReference type="SAM" id="SignalP"/>
    </source>
</evidence>
<evidence type="ECO:0000313" key="14">
    <source>
        <dbReference type="EMBL" id="MBM0106339.1"/>
    </source>
</evidence>
<dbReference type="Pfam" id="PF13505">
    <property type="entry name" value="OMP_b-brl"/>
    <property type="match status" value="1"/>
</dbReference>
<feature type="compositionally biased region" description="Basic and acidic residues" evidence="11">
    <location>
        <begin position="218"/>
        <end position="228"/>
    </location>
</feature>
<dbReference type="Pfam" id="PF00691">
    <property type="entry name" value="OmpA"/>
    <property type="match status" value="1"/>
</dbReference>
<proteinExistence type="predicted"/>
<evidence type="ECO:0000256" key="8">
    <source>
        <dbReference type="ARBA" id="ARBA00023136"/>
    </source>
</evidence>
<evidence type="ECO:0000256" key="7">
    <source>
        <dbReference type="ARBA" id="ARBA00023114"/>
    </source>
</evidence>
<dbReference type="Proteomes" id="UP000661077">
    <property type="component" value="Unassembled WGS sequence"/>
</dbReference>
<protein>
    <submittedName>
        <fullName evidence="14">OmpA family protein</fullName>
    </submittedName>
</protein>
<dbReference type="Gene3D" id="2.40.160.20">
    <property type="match status" value="1"/>
</dbReference>
<dbReference type="PANTHER" id="PTHR30329">
    <property type="entry name" value="STATOR ELEMENT OF FLAGELLAR MOTOR COMPLEX"/>
    <property type="match status" value="1"/>
</dbReference>
<comment type="subcellular location">
    <subcellularLocation>
        <location evidence="1">Cell outer membrane</location>
        <topology evidence="1">Multi-pass membrane protein</topology>
    </subcellularLocation>
</comment>
<evidence type="ECO:0000259" key="13">
    <source>
        <dbReference type="PROSITE" id="PS51123"/>
    </source>
</evidence>
<dbReference type="CDD" id="cd07185">
    <property type="entry name" value="OmpA_C-like"/>
    <property type="match status" value="1"/>
</dbReference>
<dbReference type="RefSeq" id="WP_203168445.1">
    <property type="nucleotide sequence ID" value="NZ_JAEVLS010000003.1"/>
</dbReference>
<dbReference type="PANTHER" id="PTHR30329:SF21">
    <property type="entry name" value="LIPOPROTEIN YIAD-RELATED"/>
    <property type="match status" value="1"/>
</dbReference>
<dbReference type="InterPro" id="IPR003367">
    <property type="entry name" value="Thrombospondin_3-like_rpt"/>
</dbReference>
<organism evidence="14 15">
    <name type="scientific">Steroidobacter gossypii</name>
    <dbReference type="NCBI Taxonomy" id="2805490"/>
    <lineage>
        <taxon>Bacteria</taxon>
        <taxon>Pseudomonadati</taxon>
        <taxon>Pseudomonadota</taxon>
        <taxon>Gammaproteobacteria</taxon>
        <taxon>Steroidobacterales</taxon>
        <taxon>Steroidobacteraceae</taxon>
        <taxon>Steroidobacter</taxon>
    </lineage>
</organism>
<dbReference type="InterPro" id="IPR027385">
    <property type="entry name" value="Beta-barrel_OMP"/>
</dbReference>
<keyword evidence="15" id="KW-1185">Reference proteome</keyword>
<dbReference type="PRINTS" id="PR01021">
    <property type="entry name" value="OMPADOMAIN"/>
</dbReference>
<evidence type="ECO:0000256" key="5">
    <source>
        <dbReference type="ARBA" id="ARBA00022729"/>
    </source>
</evidence>
<feature type="region of interest" description="Disordered" evidence="11">
    <location>
        <begin position="200"/>
        <end position="271"/>
    </location>
</feature>
<keyword evidence="2" id="KW-0813">Transport</keyword>
<keyword evidence="6" id="KW-0406">Ion transport</keyword>
<dbReference type="Pfam" id="PF02412">
    <property type="entry name" value="TSP_3"/>
    <property type="match status" value="1"/>
</dbReference>
<evidence type="ECO:0000256" key="3">
    <source>
        <dbReference type="ARBA" id="ARBA00022452"/>
    </source>
</evidence>